<evidence type="ECO:0000256" key="3">
    <source>
        <dbReference type="ARBA" id="ARBA00022475"/>
    </source>
</evidence>
<dbReference type="Proteomes" id="UP000660680">
    <property type="component" value="Unassembled WGS sequence"/>
</dbReference>
<feature type="domain" description="Peptidase S8/S53" evidence="15">
    <location>
        <begin position="63"/>
        <end position="316"/>
    </location>
</feature>
<dbReference type="GO" id="GO:0006508">
    <property type="term" value="P:proteolysis"/>
    <property type="evidence" value="ECO:0007669"/>
    <property type="project" value="UniProtKB-KW"/>
</dbReference>
<feature type="active site" description="Charge relay system" evidence="10">
    <location>
        <position position="108"/>
    </location>
</feature>
<dbReference type="InterPro" id="IPR022398">
    <property type="entry name" value="Peptidase_S8_His-AS"/>
</dbReference>
<feature type="signal peptide" evidence="14">
    <location>
        <begin position="1"/>
        <end position="25"/>
    </location>
</feature>
<evidence type="ECO:0000256" key="14">
    <source>
        <dbReference type="SAM" id="SignalP"/>
    </source>
</evidence>
<keyword evidence="7 10" id="KW-0720">Serine protease</keyword>
<dbReference type="PROSITE" id="PS00136">
    <property type="entry name" value="SUBTILASE_ASP"/>
    <property type="match status" value="1"/>
</dbReference>
<dbReference type="PROSITE" id="PS00137">
    <property type="entry name" value="SUBTILASE_HIS"/>
    <property type="match status" value="1"/>
</dbReference>
<dbReference type="GO" id="GO:0005886">
    <property type="term" value="C:plasma membrane"/>
    <property type="evidence" value="ECO:0007669"/>
    <property type="project" value="UniProtKB-SubCell"/>
</dbReference>
<keyword evidence="3" id="KW-1003">Cell membrane</keyword>
<dbReference type="Gene3D" id="3.40.50.200">
    <property type="entry name" value="Peptidase S8/S53 domain"/>
    <property type="match status" value="1"/>
</dbReference>
<dbReference type="EMBL" id="BMRB01000002">
    <property type="protein sequence ID" value="GGS30008.1"/>
    <property type="molecule type" value="Genomic_DNA"/>
</dbReference>
<evidence type="ECO:0000259" key="15">
    <source>
        <dbReference type="Pfam" id="PF00082"/>
    </source>
</evidence>
<sequence length="420" mass="43064">MRGNRVGAAVIAAVIAAGQPTPAVAAPPPGACRDTEPARPPVRELPWAQELLAPQRVWPHSTGAGVVVAVVDSGVDADHPQLRGGRVLRGQDFFLVGDLPGAFDCGSHGTAVASIIAAAPQEGIGFRGLAPGARVLPIRVTDRDGGRGAGIDPKVLAQGIRYAADQGADIINLSLSGTRDDKAVRDAVAYAQSKDVLIIAAVGNLQGEGSLPSYPAGYDGVIGVGAVDISGARLESSQIGPYVDIVAPGGGVLGATRVAGHTYWDGTSFAAPFVAATAALVRSAWPDLPADQVARRLLATAGPSRGGIGSLAYGAGTVNPYRAVTEGLVDSPPNVTAPVVIPRPDPGELRAAERWAVTRSRSHAWTLVVLIGTAVALAAALTVPRGRRRRWAPGAAHLPAARPVRDEPPEQLFLLDPPGR</sequence>
<comment type="subcellular location">
    <subcellularLocation>
        <location evidence="1">Cell membrane</location>
        <topology evidence="1">Single-pass membrane protein</topology>
    </subcellularLocation>
</comment>
<evidence type="ECO:0000256" key="4">
    <source>
        <dbReference type="ARBA" id="ARBA00022670"/>
    </source>
</evidence>
<evidence type="ECO:0000313" key="16">
    <source>
        <dbReference type="EMBL" id="GGS30008.1"/>
    </source>
</evidence>
<evidence type="ECO:0000256" key="1">
    <source>
        <dbReference type="ARBA" id="ARBA00004162"/>
    </source>
</evidence>
<keyword evidence="4 10" id="KW-0645">Protease</keyword>
<keyword evidence="5 13" id="KW-0812">Transmembrane</keyword>
<evidence type="ECO:0000256" key="10">
    <source>
        <dbReference type="PROSITE-ProRule" id="PRU01240"/>
    </source>
</evidence>
<keyword evidence="9 13" id="KW-0472">Membrane</keyword>
<dbReference type="PANTHER" id="PTHR43806:SF11">
    <property type="entry name" value="CEREVISIN-RELATED"/>
    <property type="match status" value="1"/>
</dbReference>
<keyword evidence="6 10" id="KW-0378">Hydrolase</keyword>
<dbReference type="InterPro" id="IPR015500">
    <property type="entry name" value="Peptidase_S8_subtilisin-rel"/>
</dbReference>
<evidence type="ECO:0000256" key="2">
    <source>
        <dbReference type="ARBA" id="ARBA00011073"/>
    </source>
</evidence>
<comment type="similarity">
    <text evidence="2 10 11">Belongs to the peptidase S8 family.</text>
</comment>
<proteinExistence type="inferred from homology"/>
<dbReference type="AlphaFoldDB" id="A0A918GFM5"/>
<keyword evidence="17" id="KW-1185">Reference proteome</keyword>
<dbReference type="NCBIfam" id="TIGR03921">
    <property type="entry name" value="T7SS_mycosin"/>
    <property type="match status" value="1"/>
</dbReference>
<dbReference type="InterPro" id="IPR023827">
    <property type="entry name" value="Peptidase_S8_Asp-AS"/>
</dbReference>
<name>A0A918GFM5_9PSEU</name>
<protein>
    <recommendedName>
        <fullName evidence="15">Peptidase S8/S53 domain-containing protein</fullName>
    </recommendedName>
</protein>
<evidence type="ECO:0000256" key="6">
    <source>
        <dbReference type="ARBA" id="ARBA00022801"/>
    </source>
</evidence>
<accession>A0A918GFM5</accession>
<organism evidence="16 17">
    <name type="scientific">Actinokineospora fastidiosa</name>
    <dbReference type="NCBI Taxonomy" id="1816"/>
    <lineage>
        <taxon>Bacteria</taxon>
        <taxon>Bacillati</taxon>
        <taxon>Actinomycetota</taxon>
        <taxon>Actinomycetes</taxon>
        <taxon>Pseudonocardiales</taxon>
        <taxon>Pseudonocardiaceae</taxon>
        <taxon>Actinokineospora</taxon>
    </lineage>
</organism>
<dbReference type="SUPFAM" id="SSF52743">
    <property type="entry name" value="Subtilisin-like"/>
    <property type="match status" value="1"/>
</dbReference>
<dbReference type="InterPro" id="IPR000209">
    <property type="entry name" value="Peptidase_S8/S53_dom"/>
</dbReference>
<dbReference type="InterPro" id="IPR036852">
    <property type="entry name" value="Peptidase_S8/S53_dom_sf"/>
</dbReference>
<dbReference type="PRINTS" id="PR00723">
    <property type="entry name" value="SUBTILISIN"/>
</dbReference>
<dbReference type="GO" id="GO:0004252">
    <property type="term" value="F:serine-type endopeptidase activity"/>
    <property type="evidence" value="ECO:0007669"/>
    <property type="project" value="UniProtKB-UniRule"/>
</dbReference>
<dbReference type="RefSeq" id="WP_189210519.1">
    <property type="nucleotide sequence ID" value="NZ_BMRB01000002.1"/>
</dbReference>
<evidence type="ECO:0000256" key="5">
    <source>
        <dbReference type="ARBA" id="ARBA00022692"/>
    </source>
</evidence>
<dbReference type="Pfam" id="PF00082">
    <property type="entry name" value="Peptidase_S8"/>
    <property type="match status" value="1"/>
</dbReference>
<reference evidence="16" key="2">
    <citation type="submission" date="2020-09" db="EMBL/GenBank/DDBJ databases">
        <authorList>
            <person name="Sun Q."/>
            <person name="Ohkuma M."/>
        </authorList>
    </citation>
    <scope>NUCLEOTIDE SEQUENCE</scope>
    <source>
        <strain evidence="16">JCM 3276</strain>
    </source>
</reference>
<reference evidence="16" key="1">
    <citation type="journal article" date="2014" name="Int. J. Syst. Evol. Microbiol.">
        <title>Complete genome sequence of Corynebacterium casei LMG S-19264T (=DSM 44701T), isolated from a smear-ripened cheese.</title>
        <authorList>
            <consortium name="US DOE Joint Genome Institute (JGI-PGF)"/>
            <person name="Walter F."/>
            <person name="Albersmeier A."/>
            <person name="Kalinowski J."/>
            <person name="Ruckert C."/>
        </authorList>
    </citation>
    <scope>NUCLEOTIDE SEQUENCE</scope>
    <source>
        <strain evidence="16">JCM 3276</strain>
    </source>
</reference>
<evidence type="ECO:0000256" key="11">
    <source>
        <dbReference type="RuleBase" id="RU003355"/>
    </source>
</evidence>
<feature type="chain" id="PRO_5037341006" description="Peptidase S8/S53 domain-containing protein" evidence="14">
    <location>
        <begin position="26"/>
        <end position="420"/>
    </location>
</feature>
<feature type="region of interest" description="Disordered" evidence="12">
    <location>
        <begin position="400"/>
        <end position="420"/>
    </location>
</feature>
<evidence type="ECO:0000313" key="17">
    <source>
        <dbReference type="Proteomes" id="UP000660680"/>
    </source>
</evidence>
<evidence type="ECO:0000256" key="7">
    <source>
        <dbReference type="ARBA" id="ARBA00022825"/>
    </source>
</evidence>
<feature type="active site" description="Charge relay system" evidence="10">
    <location>
        <position position="268"/>
    </location>
</feature>
<evidence type="ECO:0000256" key="12">
    <source>
        <dbReference type="SAM" id="MobiDB-lite"/>
    </source>
</evidence>
<keyword evidence="14" id="KW-0732">Signal</keyword>
<dbReference type="PROSITE" id="PS00138">
    <property type="entry name" value="SUBTILASE_SER"/>
    <property type="match status" value="1"/>
</dbReference>
<dbReference type="InterPro" id="IPR050131">
    <property type="entry name" value="Peptidase_S8_subtilisin-like"/>
</dbReference>
<evidence type="ECO:0000256" key="8">
    <source>
        <dbReference type="ARBA" id="ARBA00022989"/>
    </source>
</evidence>
<evidence type="ECO:0000256" key="9">
    <source>
        <dbReference type="ARBA" id="ARBA00023136"/>
    </source>
</evidence>
<feature type="transmembrane region" description="Helical" evidence="13">
    <location>
        <begin position="364"/>
        <end position="383"/>
    </location>
</feature>
<keyword evidence="8 13" id="KW-1133">Transmembrane helix</keyword>
<dbReference type="PROSITE" id="PS51892">
    <property type="entry name" value="SUBTILASE"/>
    <property type="match status" value="1"/>
</dbReference>
<feature type="active site" description="Charge relay system" evidence="10">
    <location>
        <position position="72"/>
    </location>
</feature>
<dbReference type="InterPro" id="IPR023834">
    <property type="entry name" value="T7SS_pept_S8A_mycosin"/>
</dbReference>
<dbReference type="PANTHER" id="PTHR43806">
    <property type="entry name" value="PEPTIDASE S8"/>
    <property type="match status" value="1"/>
</dbReference>
<gene>
    <name evidence="16" type="ORF">GCM10010171_24270</name>
</gene>
<dbReference type="InterPro" id="IPR023828">
    <property type="entry name" value="Peptidase_S8_Ser-AS"/>
</dbReference>
<comment type="caution">
    <text evidence="16">The sequence shown here is derived from an EMBL/GenBank/DDBJ whole genome shotgun (WGS) entry which is preliminary data.</text>
</comment>
<evidence type="ECO:0000256" key="13">
    <source>
        <dbReference type="SAM" id="Phobius"/>
    </source>
</evidence>